<gene>
    <name evidence="1" type="ORF">ITQ90_06815</name>
</gene>
<name>A0AB73HFE7_PEDPE</name>
<evidence type="ECO:0000313" key="1">
    <source>
        <dbReference type="EMBL" id="MBF7115193.1"/>
    </source>
</evidence>
<dbReference type="AlphaFoldDB" id="A0AB73HFE7"/>
<accession>A0AB73HFE7</accession>
<evidence type="ECO:0000313" key="2">
    <source>
        <dbReference type="Proteomes" id="UP001194632"/>
    </source>
</evidence>
<reference evidence="1" key="1">
    <citation type="submission" date="2020-11" db="EMBL/GenBank/DDBJ databases">
        <title>Antibiotic susceptibility profiles of Pediococcus pentosaceus from various origins and their implications for the safety assessment of strains with food-technology applications.</title>
        <authorList>
            <person name="Shani N."/>
            <person name="Oberhaensli S."/>
            <person name="Arias E."/>
        </authorList>
    </citation>
    <scope>NUCLEOTIDE SEQUENCE</scope>
    <source>
        <strain evidence="1">FAM 24207</strain>
    </source>
</reference>
<protein>
    <submittedName>
        <fullName evidence="1">DUF1642 domain-containing protein</fullName>
    </submittedName>
</protein>
<dbReference type="Pfam" id="PF07852">
    <property type="entry name" value="DUF1642"/>
    <property type="match status" value="1"/>
</dbReference>
<dbReference type="RefSeq" id="WP_195749762.1">
    <property type="nucleotide sequence ID" value="NZ_CP197205.1"/>
</dbReference>
<dbReference type="Proteomes" id="UP001194632">
    <property type="component" value="Unassembled WGS sequence"/>
</dbReference>
<dbReference type="EMBL" id="JADOFP010000005">
    <property type="protein sequence ID" value="MBF7115193.1"/>
    <property type="molecule type" value="Genomic_DNA"/>
</dbReference>
<organism evidence="1 2">
    <name type="scientific">Pediococcus pentosaceus</name>
    <dbReference type="NCBI Taxonomy" id="1255"/>
    <lineage>
        <taxon>Bacteria</taxon>
        <taxon>Bacillati</taxon>
        <taxon>Bacillota</taxon>
        <taxon>Bacilli</taxon>
        <taxon>Lactobacillales</taxon>
        <taxon>Lactobacillaceae</taxon>
        <taxon>Pediococcus</taxon>
    </lineage>
</organism>
<sequence length="179" mass="20955">MTKEEYVKTLKKYMADNELDQEDGFTYLDGIQEAAALARQLDEPKKVVIPEIIANDIKYHKKHDSTLRGALGSAFDQDAESNVYCWFFAADGDENVRKYISAWDNGYEVEKEKKYRIHVLKGYYGYLNFVNDKFELSDNHGTDVFKTKFTDKEIEQLKQRDDIPLDWNKVTLEEVEDDE</sequence>
<dbReference type="InterPro" id="IPR012865">
    <property type="entry name" value="DUF1642"/>
</dbReference>
<comment type="caution">
    <text evidence="1">The sequence shown here is derived from an EMBL/GenBank/DDBJ whole genome shotgun (WGS) entry which is preliminary data.</text>
</comment>
<proteinExistence type="predicted"/>